<feature type="compositionally biased region" description="Polar residues" evidence="1">
    <location>
        <begin position="172"/>
        <end position="182"/>
    </location>
</feature>
<comment type="caution">
    <text evidence="2">The sequence shown here is derived from an EMBL/GenBank/DDBJ whole genome shotgun (WGS) entry which is preliminary data.</text>
</comment>
<reference evidence="2 3" key="1">
    <citation type="journal article" date="2019" name="Commun. Biol.">
        <title>The bagworm genome reveals a unique fibroin gene that provides high tensile strength.</title>
        <authorList>
            <person name="Kono N."/>
            <person name="Nakamura H."/>
            <person name="Ohtoshi R."/>
            <person name="Tomita M."/>
            <person name="Numata K."/>
            <person name="Arakawa K."/>
        </authorList>
    </citation>
    <scope>NUCLEOTIDE SEQUENCE [LARGE SCALE GENOMIC DNA]</scope>
</reference>
<accession>A0A4C1WWV7</accession>
<keyword evidence="3" id="KW-1185">Reference proteome</keyword>
<protein>
    <submittedName>
        <fullName evidence="2">Uncharacterized protein</fullName>
    </submittedName>
</protein>
<dbReference type="Proteomes" id="UP000299102">
    <property type="component" value="Unassembled WGS sequence"/>
</dbReference>
<feature type="region of interest" description="Disordered" evidence="1">
    <location>
        <begin position="154"/>
        <end position="182"/>
    </location>
</feature>
<dbReference type="AlphaFoldDB" id="A0A4C1WWV7"/>
<name>A0A4C1WWV7_EUMVA</name>
<gene>
    <name evidence="2" type="ORF">EVAR_97447_1</name>
</gene>
<evidence type="ECO:0000256" key="1">
    <source>
        <dbReference type="SAM" id="MobiDB-lite"/>
    </source>
</evidence>
<evidence type="ECO:0000313" key="2">
    <source>
        <dbReference type="EMBL" id="GBP56026.1"/>
    </source>
</evidence>
<organism evidence="2 3">
    <name type="scientific">Eumeta variegata</name>
    <name type="common">Bagworm moth</name>
    <name type="synonym">Eumeta japonica</name>
    <dbReference type="NCBI Taxonomy" id="151549"/>
    <lineage>
        <taxon>Eukaryota</taxon>
        <taxon>Metazoa</taxon>
        <taxon>Ecdysozoa</taxon>
        <taxon>Arthropoda</taxon>
        <taxon>Hexapoda</taxon>
        <taxon>Insecta</taxon>
        <taxon>Pterygota</taxon>
        <taxon>Neoptera</taxon>
        <taxon>Endopterygota</taxon>
        <taxon>Lepidoptera</taxon>
        <taxon>Glossata</taxon>
        <taxon>Ditrysia</taxon>
        <taxon>Tineoidea</taxon>
        <taxon>Psychidae</taxon>
        <taxon>Oiketicinae</taxon>
        <taxon>Eumeta</taxon>
    </lineage>
</organism>
<feature type="region of interest" description="Disordered" evidence="1">
    <location>
        <begin position="1"/>
        <end position="20"/>
    </location>
</feature>
<evidence type="ECO:0000313" key="3">
    <source>
        <dbReference type="Proteomes" id="UP000299102"/>
    </source>
</evidence>
<sequence>MYMMQEIPRSQTDVTPGTEERDRLIEDVAINLTYDYLIGNSLKIKGLNISNRSEHIVPAIYGILDSAIFTHNGQYHNMPTNNIDWLQSFILAAGPEHSDGQRETLDNKVQMWQIQRNLKALVKRLSQIEVCNIEIETNTLIDVAIVMEAEIDNDDKSTEKTTPFQPFEPTSKKGNQIRTETF</sequence>
<dbReference type="EMBL" id="BGZK01000683">
    <property type="protein sequence ID" value="GBP56026.1"/>
    <property type="molecule type" value="Genomic_DNA"/>
</dbReference>
<dbReference type="OrthoDB" id="416454at2759"/>
<proteinExistence type="predicted"/>